<name>A0AA88MX21_CHASR</name>
<sequence>MASCATQLVTSCSNIVLSAAALYNSVKLFQNHRAPSVGLFLLGLSAALCILRPSSSYLISLQRDAEWAGC</sequence>
<keyword evidence="2" id="KW-1185">Reference proteome</keyword>
<reference evidence="1" key="1">
    <citation type="submission" date="2023-07" db="EMBL/GenBank/DDBJ databases">
        <title>Chromosome-level Genome Assembly of Striped Snakehead (Channa striata).</title>
        <authorList>
            <person name="Liu H."/>
        </authorList>
    </citation>
    <scope>NUCLEOTIDE SEQUENCE</scope>
    <source>
        <strain evidence="1">Gz</strain>
        <tissue evidence="1">Muscle</tissue>
    </source>
</reference>
<proteinExistence type="predicted"/>
<evidence type="ECO:0000313" key="1">
    <source>
        <dbReference type="EMBL" id="KAK2844492.1"/>
    </source>
</evidence>
<organism evidence="1 2">
    <name type="scientific">Channa striata</name>
    <name type="common">Snakehead murrel</name>
    <name type="synonym">Ophicephalus striatus</name>
    <dbReference type="NCBI Taxonomy" id="64152"/>
    <lineage>
        <taxon>Eukaryota</taxon>
        <taxon>Metazoa</taxon>
        <taxon>Chordata</taxon>
        <taxon>Craniata</taxon>
        <taxon>Vertebrata</taxon>
        <taxon>Euteleostomi</taxon>
        <taxon>Actinopterygii</taxon>
        <taxon>Neopterygii</taxon>
        <taxon>Teleostei</taxon>
        <taxon>Neoteleostei</taxon>
        <taxon>Acanthomorphata</taxon>
        <taxon>Anabantaria</taxon>
        <taxon>Anabantiformes</taxon>
        <taxon>Channoidei</taxon>
        <taxon>Channidae</taxon>
        <taxon>Channa</taxon>
    </lineage>
</organism>
<dbReference type="Proteomes" id="UP001187415">
    <property type="component" value="Unassembled WGS sequence"/>
</dbReference>
<comment type="caution">
    <text evidence="1">The sequence shown here is derived from an EMBL/GenBank/DDBJ whole genome shotgun (WGS) entry which is preliminary data.</text>
</comment>
<dbReference type="AlphaFoldDB" id="A0AA88MX21"/>
<evidence type="ECO:0000313" key="2">
    <source>
        <dbReference type="Proteomes" id="UP001187415"/>
    </source>
</evidence>
<dbReference type="EMBL" id="JAUPFM010000008">
    <property type="protein sequence ID" value="KAK2844492.1"/>
    <property type="molecule type" value="Genomic_DNA"/>
</dbReference>
<accession>A0AA88MX21</accession>
<protein>
    <submittedName>
        <fullName evidence="1">Uncharacterized protein</fullName>
    </submittedName>
</protein>
<gene>
    <name evidence="1" type="ORF">Q5P01_011151</name>
</gene>